<dbReference type="Proteomes" id="UP000007305">
    <property type="component" value="Chromosome 4"/>
</dbReference>
<reference evidence="7" key="1">
    <citation type="journal article" date="2009" name="Science">
        <title>The B73 maize genome: complexity, diversity, and dynamics.</title>
        <authorList>
            <person name="Schnable P.S."/>
            <person name="Ware D."/>
            <person name="Fulton R.S."/>
            <person name="Stein J.C."/>
            <person name="Wei F."/>
            <person name="Pasternak S."/>
            <person name="Liang C."/>
            <person name="Zhang J."/>
            <person name="Fulton L."/>
            <person name="Graves T.A."/>
            <person name="Minx P."/>
            <person name="Reily A.D."/>
            <person name="Courtney L."/>
            <person name="Kruchowski S.S."/>
            <person name="Tomlinson C."/>
            <person name="Strong C."/>
            <person name="Delehaunty K."/>
            <person name="Fronick C."/>
            <person name="Courtney B."/>
            <person name="Rock S.M."/>
            <person name="Belter E."/>
            <person name="Du F."/>
            <person name="Kim K."/>
            <person name="Abbott R.M."/>
            <person name="Cotton M."/>
            <person name="Levy A."/>
            <person name="Marchetto P."/>
            <person name="Ochoa K."/>
            <person name="Jackson S.M."/>
            <person name="Gillam B."/>
            <person name="Chen W."/>
            <person name="Yan L."/>
            <person name="Higginbotham J."/>
            <person name="Cardenas M."/>
            <person name="Waligorski J."/>
            <person name="Applebaum E."/>
            <person name="Phelps L."/>
            <person name="Falcone J."/>
            <person name="Kanchi K."/>
            <person name="Thane T."/>
            <person name="Scimone A."/>
            <person name="Thane N."/>
            <person name="Henke J."/>
            <person name="Wang T."/>
            <person name="Ruppert J."/>
            <person name="Shah N."/>
            <person name="Rotter K."/>
            <person name="Hodges J."/>
            <person name="Ingenthron E."/>
            <person name="Cordes M."/>
            <person name="Kohlberg S."/>
            <person name="Sgro J."/>
            <person name="Delgado B."/>
            <person name="Mead K."/>
            <person name="Chinwalla A."/>
            <person name="Leonard S."/>
            <person name="Crouse K."/>
            <person name="Collura K."/>
            <person name="Kudrna D."/>
            <person name="Currie J."/>
            <person name="He R."/>
            <person name="Angelova A."/>
            <person name="Rajasekar S."/>
            <person name="Mueller T."/>
            <person name="Lomeli R."/>
            <person name="Scara G."/>
            <person name="Ko A."/>
            <person name="Delaney K."/>
            <person name="Wissotski M."/>
            <person name="Lopez G."/>
            <person name="Campos D."/>
            <person name="Braidotti M."/>
            <person name="Ashley E."/>
            <person name="Golser W."/>
            <person name="Kim H."/>
            <person name="Lee S."/>
            <person name="Lin J."/>
            <person name="Dujmic Z."/>
            <person name="Kim W."/>
            <person name="Talag J."/>
            <person name="Zuccolo A."/>
            <person name="Fan C."/>
            <person name="Sebastian A."/>
            <person name="Kramer M."/>
            <person name="Spiegel L."/>
            <person name="Nascimento L."/>
            <person name="Zutavern T."/>
            <person name="Miller B."/>
            <person name="Ambroise C."/>
            <person name="Muller S."/>
            <person name="Spooner W."/>
            <person name="Narechania A."/>
            <person name="Ren L."/>
            <person name="Wei S."/>
            <person name="Kumari S."/>
            <person name="Faga B."/>
            <person name="Levy M.J."/>
            <person name="McMahan L."/>
            <person name="Van Buren P."/>
            <person name="Vaughn M.W."/>
            <person name="Ying K."/>
            <person name="Yeh C.-T."/>
            <person name="Emrich S.J."/>
            <person name="Jia Y."/>
            <person name="Kalyanaraman A."/>
            <person name="Hsia A.-P."/>
            <person name="Barbazuk W.B."/>
            <person name="Baucom R.S."/>
            <person name="Brutnell T.P."/>
            <person name="Carpita N.C."/>
            <person name="Chaparro C."/>
            <person name="Chia J.-M."/>
            <person name="Deragon J.-M."/>
            <person name="Estill J.C."/>
            <person name="Fu Y."/>
            <person name="Jeddeloh J.A."/>
            <person name="Han Y."/>
            <person name="Lee H."/>
            <person name="Li P."/>
            <person name="Lisch D.R."/>
            <person name="Liu S."/>
            <person name="Liu Z."/>
            <person name="Nagel D.H."/>
            <person name="McCann M.C."/>
            <person name="SanMiguel P."/>
            <person name="Myers A.M."/>
            <person name="Nettleton D."/>
            <person name="Nguyen J."/>
            <person name="Penning B.W."/>
            <person name="Ponnala L."/>
            <person name="Schneider K.L."/>
            <person name="Schwartz D.C."/>
            <person name="Sharma A."/>
            <person name="Soderlund C."/>
            <person name="Springer N.M."/>
            <person name="Sun Q."/>
            <person name="Wang H."/>
            <person name="Waterman M."/>
            <person name="Westerman R."/>
            <person name="Wolfgruber T.K."/>
            <person name="Yang L."/>
            <person name="Yu Y."/>
            <person name="Zhang L."/>
            <person name="Zhou S."/>
            <person name="Zhu Q."/>
            <person name="Bennetzen J.L."/>
            <person name="Dawe R.K."/>
            <person name="Jiang J."/>
            <person name="Jiang N."/>
            <person name="Presting G.G."/>
            <person name="Wessler S.R."/>
            <person name="Aluru S."/>
            <person name="Martienssen R.A."/>
            <person name="Clifton S.W."/>
            <person name="McCombie W.R."/>
            <person name="Wing R.A."/>
            <person name="Wilson R.K."/>
        </authorList>
    </citation>
    <scope>NUCLEOTIDE SEQUENCE [LARGE SCALE GENOMIC DNA]</scope>
    <source>
        <strain evidence="7">cv. B73</strain>
    </source>
</reference>
<proteinExistence type="evidence at protein level"/>
<name>A0A804NW65_MAIZE</name>
<evidence type="ECO:0000256" key="3">
    <source>
        <dbReference type="ARBA" id="ARBA00022840"/>
    </source>
</evidence>
<evidence type="ECO:0007829" key="8">
    <source>
        <dbReference type="PeptideAtlas" id="A0A804NW65"/>
    </source>
</evidence>
<evidence type="ECO:0000259" key="5">
    <source>
        <dbReference type="Pfam" id="PF00501"/>
    </source>
</evidence>
<keyword evidence="2" id="KW-0547">Nucleotide-binding</keyword>
<dbReference type="SUPFAM" id="SSF56801">
    <property type="entry name" value="Acetyl-CoA synthetase-like"/>
    <property type="match status" value="1"/>
</dbReference>
<keyword evidence="7" id="KW-1185">Reference proteome</keyword>
<keyword evidence="4" id="KW-0732">Signal</keyword>
<dbReference type="InterPro" id="IPR042099">
    <property type="entry name" value="ANL_N_sf"/>
</dbReference>
<evidence type="ECO:0000313" key="7">
    <source>
        <dbReference type="Proteomes" id="UP000007305"/>
    </source>
</evidence>
<feature type="chain" id="PRO_5032643482" description="AMP-dependent synthetase/ligase domain-containing protein" evidence="4">
    <location>
        <begin position="16"/>
        <end position="504"/>
    </location>
</feature>
<dbReference type="GO" id="GO:0016405">
    <property type="term" value="F:CoA-ligase activity"/>
    <property type="evidence" value="ECO:0000318"/>
    <property type="project" value="GO_Central"/>
</dbReference>
<reference evidence="6" key="3">
    <citation type="submission" date="2021-05" db="UniProtKB">
        <authorList>
            <consortium name="EnsemblPlants"/>
        </authorList>
    </citation>
    <scope>IDENTIFICATION</scope>
    <source>
        <strain evidence="6">cv. B73</strain>
    </source>
</reference>
<dbReference type="PANTHER" id="PTHR24096">
    <property type="entry name" value="LONG-CHAIN-FATTY-ACID--COA LIGASE"/>
    <property type="match status" value="1"/>
</dbReference>
<feature type="domain" description="AMP-dependent synthetase/ligase" evidence="5">
    <location>
        <begin position="99"/>
        <end position="397"/>
    </location>
</feature>
<keyword evidence="1" id="KW-0436">Ligase</keyword>
<organism evidence="6 7">
    <name type="scientific">Zea mays</name>
    <name type="common">Maize</name>
    <dbReference type="NCBI Taxonomy" id="4577"/>
    <lineage>
        <taxon>Eukaryota</taxon>
        <taxon>Viridiplantae</taxon>
        <taxon>Streptophyta</taxon>
        <taxon>Embryophyta</taxon>
        <taxon>Tracheophyta</taxon>
        <taxon>Spermatophyta</taxon>
        <taxon>Magnoliopsida</taxon>
        <taxon>Liliopsida</taxon>
        <taxon>Poales</taxon>
        <taxon>Poaceae</taxon>
        <taxon>PACMAD clade</taxon>
        <taxon>Panicoideae</taxon>
        <taxon>Andropogonodae</taxon>
        <taxon>Andropogoneae</taxon>
        <taxon>Tripsacinae</taxon>
        <taxon>Zea</taxon>
    </lineage>
</organism>
<dbReference type="InterPro" id="IPR000873">
    <property type="entry name" value="AMP-dep_synth/lig_dom"/>
</dbReference>
<dbReference type="GO" id="GO:0016878">
    <property type="term" value="F:acid-thiol ligase activity"/>
    <property type="evidence" value="ECO:0007669"/>
    <property type="project" value="UniProtKB-ARBA"/>
</dbReference>
<dbReference type="AlphaFoldDB" id="A0A804NW65"/>
<evidence type="ECO:0000313" key="6">
    <source>
        <dbReference type="EnsemblPlants" id="Zm00001eb191000_P002"/>
    </source>
</evidence>
<gene>
    <name evidence="6" type="primary">LOC103654103</name>
</gene>
<protein>
    <recommendedName>
        <fullName evidence="5">AMP-dependent synthetase/ligase domain-containing protein</fullName>
    </recommendedName>
</protein>
<evidence type="ECO:0000256" key="4">
    <source>
        <dbReference type="SAM" id="SignalP"/>
    </source>
</evidence>
<evidence type="ECO:0000256" key="2">
    <source>
        <dbReference type="ARBA" id="ARBA00022741"/>
    </source>
</evidence>
<keyword evidence="8" id="KW-1267">Proteomics identification</keyword>
<evidence type="ECO:0000256" key="1">
    <source>
        <dbReference type="ARBA" id="ARBA00022598"/>
    </source>
</evidence>
<keyword evidence="3" id="KW-0067">ATP-binding</keyword>
<dbReference type="EnsemblPlants" id="Zm00001eb191000_T002">
    <property type="protein sequence ID" value="Zm00001eb191000_P002"/>
    <property type="gene ID" value="Zm00001eb191000"/>
</dbReference>
<dbReference type="Gramene" id="Zm00001eb191000_T002">
    <property type="protein sequence ID" value="Zm00001eb191000_P002"/>
    <property type="gene ID" value="Zm00001eb191000"/>
</dbReference>
<accession>A0A804NW65</accession>
<dbReference type="GO" id="GO:0005524">
    <property type="term" value="F:ATP binding"/>
    <property type="evidence" value="ECO:0007669"/>
    <property type="project" value="UniProtKB-KW"/>
</dbReference>
<dbReference type="InParanoid" id="A0A804NW65"/>
<dbReference type="PANTHER" id="PTHR24096:SF410">
    <property type="entry name" value="AMP-DEPENDENT SYNTHETASE_LIGASE DOMAIN-CONTAINING PROTEIN"/>
    <property type="match status" value="1"/>
</dbReference>
<dbReference type="Gene3D" id="3.40.50.12780">
    <property type="entry name" value="N-terminal domain of ligase-like"/>
    <property type="match status" value="1"/>
</dbReference>
<feature type="signal peptide" evidence="4">
    <location>
        <begin position="1"/>
        <end position="15"/>
    </location>
</feature>
<sequence>MGLMTVLGLARLASASSPSLALTPSPTGQTSADSTTRALACPLLPCPCFKFKGTPHQRRSNRLRRRTRARMEEILLPVAAHDAAAFVLSRLPHPGTAAADAAAFVDAATGASLSFSALRRAALSLASALRLGLGLRRGDAVLVLARDSLLLPQILLGVLAAGAVVAVTDTDATPAEVAAAARASAAVMVVAAPDLAAKLSLDAGAAVGLPPLLLTSRSPEDPAALSAEELIDGGDPVAAEAVAVSDSDVAFLAYPSARATAAVAMTHADLVAAMAHVVADDGRVCLASLPMCSAHGLPLVALGLPAAGVTTVLMPPPSSQSGTKAAREAVAVHAATDFVATPEVAVAALTAPVPLDGKLSSLRRVIVAPTPLAPGAREEFRRRLPWVQLTQLSGTPENQTEMLSLPPEVITPPAGAAVIQQNSLPADQVSATNEAASLENFLPGATTEEDKQDYFGRHIFEINHEQDLEEAPGNWQQTSCLKTVADPPLTFPVRKLLVNLMKHD</sequence>
<dbReference type="Pfam" id="PF00501">
    <property type="entry name" value="AMP-binding"/>
    <property type="match status" value="1"/>
</dbReference>
<reference evidence="6" key="2">
    <citation type="submission" date="2019-07" db="EMBL/GenBank/DDBJ databases">
        <authorList>
            <person name="Seetharam A."/>
            <person name="Woodhouse M."/>
            <person name="Cannon E."/>
        </authorList>
    </citation>
    <scope>NUCLEOTIDE SEQUENCE [LARGE SCALE GENOMIC DNA]</scope>
    <source>
        <strain evidence="6">cv. B73</strain>
    </source>
</reference>